<dbReference type="PANTHER" id="PTHR10837:SF8">
    <property type="entry name" value="PROTEIN-ARGININE DEIMINASE"/>
    <property type="match status" value="1"/>
</dbReference>
<comment type="caution">
    <text evidence="2">The sequence shown here is derived from an EMBL/GenBank/DDBJ whole genome shotgun (WGS) entry which is preliminary data.</text>
</comment>
<dbReference type="Gene3D" id="3.75.10.10">
    <property type="entry name" value="L-arginine/glycine Amidinotransferase, Chain A"/>
    <property type="match status" value="1"/>
</dbReference>
<dbReference type="EMBL" id="JBFTWV010000033">
    <property type="protein sequence ID" value="KAL2795661.1"/>
    <property type="molecule type" value="Genomic_DNA"/>
</dbReference>
<protein>
    <recommendedName>
        <fullName evidence="1">Protein-arginine deiminase C-terminal domain-containing protein</fullName>
    </recommendedName>
</protein>
<evidence type="ECO:0000259" key="1">
    <source>
        <dbReference type="Pfam" id="PF03068"/>
    </source>
</evidence>
<accession>A0ABR4G9J0</accession>
<evidence type="ECO:0000313" key="3">
    <source>
        <dbReference type="Proteomes" id="UP001610563"/>
    </source>
</evidence>
<dbReference type="Proteomes" id="UP001610563">
    <property type="component" value="Unassembled WGS sequence"/>
</dbReference>
<organism evidence="2 3">
    <name type="scientific">Aspergillus keveii</name>
    <dbReference type="NCBI Taxonomy" id="714993"/>
    <lineage>
        <taxon>Eukaryota</taxon>
        <taxon>Fungi</taxon>
        <taxon>Dikarya</taxon>
        <taxon>Ascomycota</taxon>
        <taxon>Pezizomycotina</taxon>
        <taxon>Eurotiomycetes</taxon>
        <taxon>Eurotiomycetidae</taxon>
        <taxon>Eurotiales</taxon>
        <taxon>Aspergillaceae</taxon>
        <taxon>Aspergillus</taxon>
        <taxon>Aspergillus subgen. Nidulantes</taxon>
    </lineage>
</organism>
<name>A0ABR4G9J0_9EURO</name>
<dbReference type="InterPro" id="IPR036556">
    <property type="entry name" value="PAD_central_sf"/>
</dbReference>
<dbReference type="InterPro" id="IPR004303">
    <property type="entry name" value="PAD"/>
</dbReference>
<proteinExistence type="predicted"/>
<dbReference type="Pfam" id="PF03068">
    <property type="entry name" value="PAD"/>
    <property type="match status" value="1"/>
</dbReference>
<dbReference type="SUPFAM" id="SSF55909">
    <property type="entry name" value="Pentein"/>
    <property type="match status" value="1"/>
</dbReference>
<sequence>MLLLNHSFLSYYLYSTMKGKTSLLLHLALAAQAIGVSCLKPDIRADSNRDGVVDVKGSSDSGNKALWTPQHGAIFLPNIGDKLMRCSWTDAIGNPWSNDELSACHDASGHLLFAPEYVAPIKTLPLNVSEDAEAHIYATPRAAYDRVRLFVLDNPSDINSTTSWRLVDQEFSFNSTQLRSGITLGMDGRELATNSSIWDGSVTVRFDVTDGATQASDAVALKMAPVLTHNHLQVVETLLSTASNSSNPIQLDFLHQLDEARGEAGITNPLLLFNQSSDIWAQDFIEPGYASMPGPNGSISIRVLLRSPQSTRTGGRQVFEQLRGPGIGGFQPDSGSGSGFGHREIDSYGNLETIPPYTSKSGVSYKAGRIIMGKHFDELPARALLDFLYAQQVQSPLILEAGWLIVGHVDEFVQFLPYDNDLGFTISIADTESAISLLKDLEANGHGNTRASSYESSSEVILYEPSLNLTITELLSNTTFITANTYAQRHLDANLQTLLSEIPLDPSDIIRIPTLFRDSNFPFDMSQGINGLPGRVSPTLAGERKLMSFFPASINGIVLGERYIGPRSWGPVVNGTDLLAKAVEGAYARAGMSVRWIDDFLSHHVWGGEVHCGSNTLRQTDLVWWE</sequence>
<gene>
    <name evidence="2" type="ORF">BJX66DRAFT_166178</name>
</gene>
<dbReference type="InterPro" id="IPR013530">
    <property type="entry name" value="PAD_C"/>
</dbReference>
<reference evidence="2 3" key="1">
    <citation type="submission" date="2024-07" db="EMBL/GenBank/DDBJ databases">
        <title>Section-level genome sequencing and comparative genomics of Aspergillus sections Usti and Cavernicolus.</title>
        <authorList>
            <consortium name="Lawrence Berkeley National Laboratory"/>
            <person name="Nybo J.L."/>
            <person name="Vesth T.C."/>
            <person name="Theobald S."/>
            <person name="Frisvad J.C."/>
            <person name="Larsen T.O."/>
            <person name="Kjaerboelling I."/>
            <person name="Rothschild-Mancinelli K."/>
            <person name="Lyhne E.K."/>
            <person name="Kogle M.E."/>
            <person name="Barry K."/>
            <person name="Clum A."/>
            <person name="Na H."/>
            <person name="Ledsgaard L."/>
            <person name="Lin J."/>
            <person name="Lipzen A."/>
            <person name="Kuo A."/>
            <person name="Riley R."/>
            <person name="Mondo S."/>
            <person name="Labutti K."/>
            <person name="Haridas S."/>
            <person name="Pangalinan J."/>
            <person name="Salamov A.A."/>
            <person name="Simmons B.A."/>
            <person name="Magnuson J.K."/>
            <person name="Chen J."/>
            <person name="Drula E."/>
            <person name="Henrissat B."/>
            <person name="Wiebenga A."/>
            <person name="Lubbers R.J."/>
            <person name="Gomes A.C."/>
            <person name="Makela M.R."/>
            <person name="Stajich J."/>
            <person name="Grigoriev I.V."/>
            <person name="Mortensen U.H."/>
            <person name="De Vries R.P."/>
            <person name="Baker S.E."/>
            <person name="Andersen M.R."/>
        </authorList>
    </citation>
    <scope>NUCLEOTIDE SEQUENCE [LARGE SCALE GENOMIC DNA]</scope>
    <source>
        <strain evidence="2 3">CBS 209.92</strain>
    </source>
</reference>
<feature type="domain" description="Protein-arginine deiminase C-terminal" evidence="1">
    <location>
        <begin position="215"/>
        <end position="626"/>
    </location>
</feature>
<keyword evidence="3" id="KW-1185">Reference proteome</keyword>
<dbReference type="SUPFAM" id="SSF110083">
    <property type="entry name" value="Peptidylarginine deiminase Pad4, middle domain"/>
    <property type="match status" value="1"/>
</dbReference>
<dbReference type="PANTHER" id="PTHR10837">
    <property type="entry name" value="PEPTIDYLARGININE DEIMINASE"/>
    <property type="match status" value="1"/>
</dbReference>
<evidence type="ECO:0000313" key="2">
    <source>
        <dbReference type="EMBL" id="KAL2795661.1"/>
    </source>
</evidence>